<proteinExistence type="predicted"/>
<dbReference type="SUPFAM" id="SSF56349">
    <property type="entry name" value="DNA breaking-rejoining enzymes"/>
    <property type="match status" value="1"/>
</dbReference>
<dbReference type="AlphaFoldDB" id="A0A229SJN9"/>
<reference evidence="3" key="1">
    <citation type="submission" date="2017-07" db="EMBL/GenBank/DDBJ databases">
        <title>Comparative genome mining reveals phylogenetic distribution patterns of secondary metabolites in Amycolatopsis.</title>
        <authorList>
            <person name="Adamek M."/>
            <person name="Alanjary M."/>
            <person name="Sales-Ortells H."/>
            <person name="Goodfellow M."/>
            <person name="Bull A.T."/>
            <person name="Kalinowski J."/>
            <person name="Ziemert N."/>
        </authorList>
    </citation>
    <scope>NUCLEOTIDE SEQUENCE [LARGE SCALE GENOMIC DNA]</scope>
    <source>
        <strain evidence="3">H5</strain>
    </source>
</reference>
<dbReference type="InterPro" id="IPR011010">
    <property type="entry name" value="DNA_brk_join_enz"/>
</dbReference>
<evidence type="ECO:0000313" key="3">
    <source>
        <dbReference type="Proteomes" id="UP000215199"/>
    </source>
</evidence>
<evidence type="ECO:0000256" key="1">
    <source>
        <dbReference type="ARBA" id="ARBA00023125"/>
    </source>
</evidence>
<accession>A0A229SJN9</accession>
<dbReference type="InterPro" id="IPR010998">
    <property type="entry name" value="Integrase_recombinase_N"/>
</dbReference>
<gene>
    <name evidence="2" type="ORF">CF165_49300</name>
</gene>
<keyword evidence="3" id="KW-1185">Reference proteome</keyword>
<sequence length="155" mass="17127">MGVSAEDLLAEPVSRPPVPTFAEYIPTVSAAVTDGTRRVYGSYWNRIAEHWGHRHLDEPTPSEIKQLVEYVKVNVVARRNARGGRSAGEHLIAALRCLYRHAEDDKLITHADNPARKVAKPRRLPSTRRAVADTRLAEINETAATTGNDPALDSL</sequence>
<protein>
    <submittedName>
        <fullName evidence="2">Integrase</fullName>
    </submittedName>
</protein>
<organism evidence="2 3">
    <name type="scientific">Amycolatopsis vastitatis</name>
    <dbReference type="NCBI Taxonomy" id="1905142"/>
    <lineage>
        <taxon>Bacteria</taxon>
        <taxon>Bacillati</taxon>
        <taxon>Actinomycetota</taxon>
        <taxon>Actinomycetes</taxon>
        <taxon>Pseudonocardiales</taxon>
        <taxon>Pseudonocardiaceae</taxon>
        <taxon>Amycolatopsis</taxon>
    </lineage>
</organism>
<evidence type="ECO:0000313" key="2">
    <source>
        <dbReference type="EMBL" id="OXM59122.1"/>
    </source>
</evidence>
<comment type="caution">
    <text evidence="2">The sequence shown here is derived from an EMBL/GenBank/DDBJ whole genome shotgun (WGS) entry which is preliminary data.</text>
</comment>
<dbReference type="Proteomes" id="UP000215199">
    <property type="component" value="Unassembled WGS sequence"/>
</dbReference>
<dbReference type="EMBL" id="NMUL01000097">
    <property type="protein sequence ID" value="OXM59122.1"/>
    <property type="molecule type" value="Genomic_DNA"/>
</dbReference>
<name>A0A229SJN9_9PSEU</name>
<keyword evidence="1" id="KW-0238">DNA-binding</keyword>
<dbReference type="Gene3D" id="1.10.150.130">
    <property type="match status" value="1"/>
</dbReference>
<dbReference type="GO" id="GO:0003677">
    <property type="term" value="F:DNA binding"/>
    <property type="evidence" value="ECO:0007669"/>
    <property type="project" value="UniProtKB-KW"/>
</dbReference>
<feature type="non-terminal residue" evidence="2">
    <location>
        <position position="155"/>
    </location>
</feature>